<keyword evidence="1" id="KW-1185">Reference proteome</keyword>
<reference evidence="1" key="1">
    <citation type="journal article" date="2015" name="Nat. Genet.">
        <title>The pineapple genome and the evolution of CAM photosynthesis.</title>
        <authorList>
            <person name="Ming R."/>
            <person name="VanBuren R."/>
            <person name="Wai C.M."/>
            <person name="Tang H."/>
            <person name="Schatz M.C."/>
            <person name="Bowers J.E."/>
            <person name="Lyons E."/>
            <person name="Wang M.L."/>
            <person name="Chen J."/>
            <person name="Biggers E."/>
            <person name="Zhang J."/>
            <person name="Huang L."/>
            <person name="Zhang L."/>
            <person name="Miao W."/>
            <person name="Zhang J."/>
            <person name="Ye Z."/>
            <person name="Miao C."/>
            <person name="Lin Z."/>
            <person name="Wang H."/>
            <person name="Zhou H."/>
            <person name="Yim W.C."/>
            <person name="Priest H.D."/>
            <person name="Zheng C."/>
            <person name="Woodhouse M."/>
            <person name="Edger P.P."/>
            <person name="Guyot R."/>
            <person name="Guo H.B."/>
            <person name="Guo H."/>
            <person name="Zheng G."/>
            <person name="Singh R."/>
            <person name="Sharma A."/>
            <person name="Min X."/>
            <person name="Zheng Y."/>
            <person name="Lee H."/>
            <person name="Gurtowski J."/>
            <person name="Sedlazeck F.J."/>
            <person name="Harkess A."/>
            <person name="McKain M.R."/>
            <person name="Liao Z."/>
            <person name="Fang J."/>
            <person name="Liu J."/>
            <person name="Zhang X."/>
            <person name="Zhang Q."/>
            <person name="Hu W."/>
            <person name="Qin Y."/>
            <person name="Wang K."/>
            <person name="Chen L.Y."/>
            <person name="Shirley N."/>
            <person name="Lin Y.R."/>
            <person name="Liu L.Y."/>
            <person name="Hernandez A.G."/>
            <person name="Wright C.L."/>
            <person name="Bulone V."/>
            <person name="Tuskan G.A."/>
            <person name="Heath K."/>
            <person name="Zee F."/>
            <person name="Moore P.H."/>
            <person name="Sunkar R."/>
            <person name="Leebens-Mack J.H."/>
            <person name="Mockler T."/>
            <person name="Bennetzen J.L."/>
            <person name="Freeling M."/>
            <person name="Sankoff D."/>
            <person name="Paterson A.H."/>
            <person name="Zhu X."/>
            <person name="Yang X."/>
            <person name="Smith J.A."/>
            <person name="Cushman J.C."/>
            <person name="Paull R.E."/>
            <person name="Yu Q."/>
        </authorList>
    </citation>
    <scope>NUCLEOTIDE SEQUENCE [LARGE SCALE GENOMIC DNA]</scope>
    <source>
        <strain evidence="1">cv. F153</strain>
    </source>
</reference>
<dbReference type="RefSeq" id="XP_020086931.1">
    <property type="nucleotide sequence ID" value="XM_020231342.1"/>
</dbReference>
<dbReference type="GO" id="GO:0006950">
    <property type="term" value="P:response to stress"/>
    <property type="evidence" value="ECO:0007669"/>
    <property type="project" value="TreeGrafter"/>
</dbReference>
<dbReference type="InterPro" id="IPR004926">
    <property type="entry name" value="LEA_3a"/>
</dbReference>
<evidence type="ECO:0000313" key="2">
    <source>
        <dbReference type="RefSeq" id="XP_020086931.1"/>
    </source>
</evidence>
<proteinExistence type="predicted"/>
<dbReference type="OrthoDB" id="1936089at2759"/>
<dbReference type="Gramene" id="Aco002475.1.mrna1">
    <property type="protein sequence ID" value="Aco002475.1.mrna1"/>
    <property type="gene ID" value="Aco002475.1.path1"/>
</dbReference>
<dbReference type="GO" id="GO:0005739">
    <property type="term" value="C:mitochondrion"/>
    <property type="evidence" value="ECO:0007669"/>
    <property type="project" value="TreeGrafter"/>
</dbReference>
<sequence length="100" mass="10358">MARALSNAGVFAALYEGVALLANRRAYSGAAAVMGAGRRGGTAEETAATFMRGRRGASADAEADAVAWLPDPVTGYYRPANRAGEMDAAGLREVLLNPKK</sequence>
<name>A0A6P5ET66_ANACO</name>
<dbReference type="Proteomes" id="UP000515123">
    <property type="component" value="Linkage group 4"/>
</dbReference>
<dbReference type="Pfam" id="PF03242">
    <property type="entry name" value="LEA_3a"/>
    <property type="match status" value="1"/>
</dbReference>
<organism evidence="1 2">
    <name type="scientific">Ananas comosus</name>
    <name type="common">Pineapple</name>
    <name type="synonym">Ananas ananas</name>
    <dbReference type="NCBI Taxonomy" id="4615"/>
    <lineage>
        <taxon>Eukaryota</taxon>
        <taxon>Viridiplantae</taxon>
        <taxon>Streptophyta</taxon>
        <taxon>Embryophyta</taxon>
        <taxon>Tracheophyta</taxon>
        <taxon>Spermatophyta</taxon>
        <taxon>Magnoliopsida</taxon>
        <taxon>Liliopsida</taxon>
        <taxon>Poales</taxon>
        <taxon>Bromeliaceae</taxon>
        <taxon>Bromelioideae</taxon>
        <taxon>Ananas</taxon>
    </lineage>
</organism>
<dbReference type="AlphaFoldDB" id="A0A6P5ET66"/>
<gene>
    <name evidence="2" type="primary">LOC109709227</name>
</gene>
<dbReference type="GeneID" id="109709227"/>
<protein>
    <submittedName>
        <fullName evidence="2">Late embryogenesis abundant protein Lea5-like</fullName>
    </submittedName>
</protein>
<dbReference type="PANTHER" id="PTHR33509">
    <property type="entry name" value="LATE EMBRYOGENIS ABUNDANT PROTEIN 2-RELATED"/>
    <property type="match status" value="1"/>
</dbReference>
<accession>A0A6P5ET66</accession>
<evidence type="ECO:0000313" key="1">
    <source>
        <dbReference type="Proteomes" id="UP000515123"/>
    </source>
</evidence>
<reference evidence="2" key="2">
    <citation type="submission" date="2025-08" db="UniProtKB">
        <authorList>
            <consortium name="RefSeq"/>
        </authorList>
    </citation>
    <scope>IDENTIFICATION</scope>
    <source>
        <tissue evidence="2">Leaf</tissue>
    </source>
</reference>
<dbReference type="PANTHER" id="PTHR33509:SF5">
    <property type="entry name" value="PROTEIN SENESCENCE-ASSOCIATED GENE 21, MITOCHONDRIAL"/>
    <property type="match status" value="1"/>
</dbReference>